<feature type="transmembrane region" description="Helical" evidence="6">
    <location>
        <begin position="182"/>
        <end position="204"/>
    </location>
</feature>
<keyword evidence="8" id="KW-1185">Reference proteome</keyword>
<accession>A0A1M6JBE3</accession>
<reference evidence="7 8" key="1">
    <citation type="submission" date="2016-11" db="EMBL/GenBank/DDBJ databases">
        <authorList>
            <person name="Jaros S."/>
            <person name="Januszkiewicz K."/>
            <person name="Wedrychowicz H."/>
        </authorList>
    </citation>
    <scope>NUCLEOTIDE SEQUENCE [LARGE SCALE GENOMIC DNA]</scope>
    <source>
        <strain evidence="7 8">DSM 15970</strain>
    </source>
</reference>
<proteinExistence type="predicted"/>
<dbReference type="PANTHER" id="PTHR32196:SF69">
    <property type="entry name" value="BRANCHED-CHAIN AMINO ACID TRANSPORT SYSTEM, PERMEASE PROTEIN"/>
    <property type="match status" value="1"/>
</dbReference>
<dbReference type="EMBL" id="FQYT01000021">
    <property type="protein sequence ID" value="SHJ44066.1"/>
    <property type="molecule type" value="Genomic_DNA"/>
</dbReference>
<evidence type="ECO:0000256" key="6">
    <source>
        <dbReference type="SAM" id="Phobius"/>
    </source>
</evidence>
<organism evidence="7 8">
    <name type="scientific">Parasporobacterium paucivorans DSM 15970</name>
    <dbReference type="NCBI Taxonomy" id="1122934"/>
    <lineage>
        <taxon>Bacteria</taxon>
        <taxon>Bacillati</taxon>
        <taxon>Bacillota</taxon>
        <taxon>Clostridia</taxon>
        <taxon>Lachnospirales</taxon>
        <taxon>Lachnospiraceae</taxon>
        <taxon>Parasporobacterium</taxon>
    </lineage>
</organism>
<dbReference type="STRING" id="1122934.SAMN02745691_01968"/>
<dbReference type="GO" id="GO:0005886">
    <property type="term" value="C:plasma membrane"/>
    <property type="evidence" value="ECO:0007669"/>
    <property type="project" value="UniProtKB-SubCell"/>
</dbReference>
<evidence type="ECO:0000256" key="5">
    <source>
        <dbReference type="ARBA" id="ARBA00023136"/>
    </source>
</evidence>
<dbReference type="RefSeq" id="WP_073994237.1">
    <property type="nucleotide sequence ID" value="NZ_FQYT01000021.1"/>
</dbReference>
<feature type="transmembrane region" description="Helical" evidence="6">
    <location>
        <begin position="134"/>
        <end position="152"/>
    </location>
</feature>
<dbReference type="InterPro" id="IPR001851">
    <property type="entry name" value="ABC_transp_permease"/>
</dbReference>
<keyword evidence="4 6" id="KW-1133">Transmembrane helix</keyword>
<feature type="transmembrane region" description="Helical" evidence="6">
    <location>
        <begin position="85"/>
        <end position="103"/>
    </location>
</feature>
<dbReference type="OrthoDB" id="9778389at2"/>
<name>A0A1M6JBE3_9FIRM</name>
<comment type="subcellular location">
    <subcellularLocation>
        <location evidence="1">Cell membrane</location>
        <topology evidence="1">Multi-pass membrane protein</topology>
    </subcellularLocation>
</comment>
<evidence type="ECO:0000313" key="8">
    <source>
        <dbReference type="Proteomes" id="UP000184342"/>
    </source>
</evidence>
<evidence type="ECO:0000313" key="7">
    <source>
        <dbReference type="EMBL" id="SHJ44066.1"/>
    </source>
</evidence>
<evidence type="ECO:0000256" key="4">
    <source>
        <dbReference type="ARBA" id="ARBA00022989"/>
    </source>
</evidence>
<keyword evidence="5 6" id="KW-0472">Membrane</keyword>
<dbReference type="GO" id="GO:0022857">
    <property type="term" value="F:transmembrane transporter activity"/>
    <property type="evidence" value="ECO:0007669"/>
    <property type="project" value="InterPro"/>
</dbReference>
<dbReference type="CDD" id="cd06574">
    <property type="entry name" value="TM_PBP1_branched-chain-AA_like"/>
    <property type="match status" value="1"/>
</dbReference>
<dbReference type="PANTHER" id="PTHR32196">
    <property type="entry name" value="ABC TRANSPORTER PERMEASE PROTEIN YPHD-RELATED-RELATED"/>
    <property type="match status" value="1"/>
</dbReference>
<evidence type="ECO:0000256" key="1">
    <source>
        <dbReference type="ARBA" id="ARBA00004651"/>
    </source>
</evidence>
<evidence type="ECO:0000256" key="2">
    <source>
        <dbReference type="ARBA" id="ARBA00022475"/>
    </source>
</evidence>
<protein>
    <submittedName>
        <fullName evidence="7">Putative ABC transport system permease protein</fullName>
    </submittedName>
</protein>
<keyword evidence="3 6" id="KW-0812">Transmembrane</keyword>
<keyword evidence="2" id="KW-1003">Cell membrane</keyword>
<feature type="transmembrane region" description="Helical" evidence="6">
    <location>
        <begin position="210"/>
        <end position="229"/>
    </location>
</feature>
<gene>
    <name evidence="7" type="ORF">SAMN02745691_01968</name>
</gene>
<dbReference type="Pfam" id="PF02653">
    <property type="entry name" value="BPD_transp_2"/>
    <property type="match status" value="1"/>
</dbReference>
<dbReference type="AlphaFoldDB" id="A0A1M6JBE3"/>
<feature type="transmembrane region" description="Helical" evidence="6">
    <location>
        <begin position="264"/>
        <end position="283"/>
    </location>
</feature>
<feature type="transmembrane region" description="Helical" evidence="6">
    <location>
        <begin position="6"/>
        <end position="26"/>
    </location>
</feature>
<dbReference type="Proteomes" id="UP000184342">
    <property type="component" value="Unassembled WGS sequence"/>
</dbReference>
<feature type="transmembrane region" description="Helical" evidence="6">
    <location>
        <begin position="238"/>
        <end position="258"/>
    </location>
</feature>
<sequence>MSLLIIGSIQLGLIYGLLGMGLYVPFRVLDISDMTTQGSFTLGMVVAGVLTVAGYPVAGLFAAMLCGAISGLITGVLHTKFRISAILAGILTMTGLYTVNLYVMSGKANISLIGKSTIFTDFYGIIGNELISETSLLAIIAAVTILIVAVFFKTRLGIAIRATGDNDDMVRNSSINSDRTKCIGLAIGNALTALSGALLCHYNLFADVNSGTGVLVVGLASIIIGETLFRKNGVTRGLIITVLGSIVYRLIIALALKVNLLPSFALNLISTLIVIVALGFPTFRGMMNRYAKKRRVSKNG</sequence>
<feature type="transmembrane region" description="Helical" evidence="6">
    <location>
        <begin position="38"/>
        <end position="55"/>
    </location>
</feature>
<evidence type="ECO:0000256" key="3">
    <source>
        <dbReference type="ARBA" id="ARBA00022692"/>
    </source>
</evidence>